<protein>
    <submittedName>
        <fullName evidence="13">SSS family transporter</fullName>
    </submittedName>
</protein>
<dbReference type="PANTHER" id="PTHR42985:SF40">
    <property type="entry name" value="LD47995P-RELATED"/>
    <property type="match status" value="1"/>
</dbReference>
<dbReference type="InterPro" id="IPR051163">
    <property type="entry name" value="Sodium:Solute_Symporter_SSF"/>
</dbReference>
<accession>A0A1A7R699</accession>
<evidence type="ECO:0000256" key="8">
    <source>
        <dbReference type="ARBA" id="ARBA00023065"/>
    </source>
</evidence>
<feature type="transmembrane region" description="Helical" evidence="12">
    <location>
        <begin position="42"/>
        <end position="68"/>
    </location>
</feature>
<feature type="transmembrane region" description="Helical" evidence="12">
    <location>
        <begin position="74"/>
        <end position="94"/>
    </location>
</feature>
<gene>
    <name evidence="13" type="ORF">LX77_00637</name>
</gene>
<evidence type="ECO:0000256" key="10">
    <source>
        <dbReference type="ARBA" id="ARBA00023201"/>
    </source>
</evidence>
<evidence type="ECO:0000256" key="7">
    <source>
        <dbReference type="ARBA" id="ARBA00023053"/>
    </source>
</evidence>
<keyword evidence="7" id="KW-0915">Sodium</keyword>
<sequence>MSTLQTLDYVSIGIYLLLMAGVGIFFSWFIKDIKSYFTGGNTIPWGISAISNFMGSLSTFVFVAYAGIAYKDGLIGVVVLWCTIIPFIFAALFIGKRWVRSRIMTPIEYLEIRFNSNIKQLFGWMGLGMRFLDNMVRQYAMGIFLVTATDLSFFEAIIWSGVITTLFTVIGGVWAVVVMDTLQFIILIFVSVLLVPLSLEATGGLSALMTKLPEHFQWFSGAKSQPLWLMVYYLMILFKYNGNWVFIQRFYSVKDEKAAKKLGYCTALLLFVFPIIFLLPAIAAADILPNLANPEQAYVAVAVKLLPAGLLGLMIAAMFSATMSSLNSEFNVMSAVLTNDIYKKLINPNASDKKLIFVARLNIILVGIVVVIGSLYMGRLGGAFEANKILTGLFAIPLAIPLVLGLMFKKTNSVGVFFTVVVGILTGLIFISSTSVSWEMGTLIQIVSCISSFFLASYIFRSKDEYKKRVDTFFTKINTPLQKSEISDGDPKFKLALSNLFAIVIAASGILFCAMSIPTLSQSSGKISFYLGSACVVLSIIIKLVFTGTLKFKKN</sequence>
<feature type="transmembrane region" description="Helical" evidence="12">
    <location>
        <begin position="262"/>
        <end position="285"/>
    </location>
</feature>
<keyword evidence="9 12" id="KW-0472">Membrane</keyword>
<evidence type="ECO:0000256" key="11">
    <source>
        <dbReference type="RuleBase" id="RU362091"/>
    </source>
</evidence>
<dbReference type="NCBIfam" id="TIGR00813">
    <property type="entry name" value="sss"/>
    <property type="match status" value="1"/>
</dbReference>
<dbReference type="Gene3D" id="1.20.1730.10">
    <property type="entry name" value="Sodium/glucose cotransporter"/>
    <property type="match status" value="1"/>
</dbReference>
<evidence type="ECO:0000256" key="12">
    <source>
        <dbReference type="SAM" id="Phobius"/>
    </source>
</evidence>
<evidence type="ECO:0000256" key="6">
    <source>
        <dbReference type="ARBA" id="ARBA00022989"/>
    </source>
</evidence>
<dbReference type="InterPro" id="IPR001734">
    <property type="entry name" value="Na/solute_symporter"/>
</dbReference>
<comment type="caution">
    <text evidence="13">The sequence shown here is derived from an EMBL/GenBank/DDBJ whole genome shotgun (WGS) entry which is preliminary data.</text>
</comment>
<dbReference type="PROSITE" id="PS50283">
    <property type="entry name" value="NA_SOLUT_SYMP_3"/>
    <property type="match status" value="1"/>
</dbReference>
<keyword evidence="5 12" id="KW-0812">Transmembrane</keyword>
<feature type="transmembrane region" description="Helical" evidence="12">
    <location>
        <begin position="389"/>
        <end position="408"/>
    </location>
</feature>
<evidence type="ECO:0000256" key="2">
    <source>
        <dbReference type="ARBA" id="ARBA00006434"/>
    </source>
</evidence>
<feature type="transmembrane region" description="Helical" evidence="12">
    <location>
        <begin position="355"/>
        <end position="377"/>
    </location>
</feature>
<reference evidence="13 14" key="1">
    <citation type="submission" date="2018-06" db="EMBL/GenBank/DDBJ databases">
        <title>Genomic Encyclopedia of Archaeal and Bacterial Type Strains, Phase II (KMG-II): from individual species to whole genera.</title>
        <authorList>
            <person name="Goeker M."/>
        </authorList>
    </citation>
    <scope>NUCLEOTIDE SEQUENCE [LARGE SCALE GENOMIC DNA]</scope>
    <source>
        <strain evidence="13 14">DSM 12408</strain>
    </source>
</reference>
<evidence type="ECO:0000256" key="9">
    <source>
        <dbReference type="ARBA" id="ARBA00023136"/>
    </source>
</evidence>
<evidence type="ECO:0000313" key="14">
    <source>
        <dbReference type="Proteomes" id="UP000248987"/>
    </source>
</evidence>
<organism evidence="13 14">
    <name type="scientific">Gelidibacter algens</name>
    <dbReference type="NCBI Taxonomy" id="49280"/>
    <lineage>
        <taxon>Bacteria</taxon>
        <taxon>Pseudomonadati</taxon>
        <taxon>Bacteroidota</taxon>
        <taxon>Flavobacteriia</taxon>
        <taxon>Flavobacteriales</taxon>
        <taxon>Flavobacteriaceae</taxon>
        <taxon>Gelidibacter</taxon>
    </lineage>
</organism>
<dbReference type="AlphaFoldDB" id="A0A1A7R699"/>
<dbReference type="InterPro" id="IPR038377">
    <property type="entry name" value="Na/Glc_symporter_sf"/>
</dbReference>
<dbReference type="PANTHER" id="PTHR42985">
    <property type="entry name" value="SODIUM-COUPLED MONOCARBOXYLATE TRANSPORTER"/>
    <property type="match status" value="1"/>
</dbReference>
<dbReference type="STRING" id="49280.A9996_01010"/>
<feature type="transmembrane region" description="Helical" evidence="12">
    <location>
        <begin position="229"/>
        <end position="250"/>
    </location>
</feature>
<evidence type="ECO:0000256" key="3">
    <source>
        <dbReference type="ARBA" id="ARBA00022448"/>
    </source>
</evidence>
<feature type="transmembrane region" description="Helical" evidence="12">
    <location>
        <begin position="184"/>
        <end position="209"/>
    </location>
</feature>
<keyword evidence="10" id="KW-0739">Sodium transport</keyword>
<proteinExistence type="inferred from homology"/>
<evidence type="ECO:0000256" key="5">
    <source>
        <dbReference type="ARBA" id="ARBA00022692"/>
    </source>
</evidence>
<name>A0A1A7R699_9FLAO</name>
<feature type="transmembrane region" description="Helical" evidence="12">
    <location>
        <begin position="12"/>
        <end position="30"/>
    </location>
</feature>
<comment type="similarity">
    <text evidence="2 11">Belongs to the sodium:solute symporter (SSF) (TC 2.A.21) family.</text>
</comment>
<keyword evidence="8" id="KW-0406">Ion transport</keyword>
<evidence type="ECO:0000256" key="4">
    <source>
        <dbReference type="ARBA" id="ARBA00022475"/>
    </source>
</evidence>
<feature type="transmembrane region" description="Helical" evidence="12">
    <location>
        <begin position="297"/>
        <end position="319"/>
    </location>
</feature>
<dbReference type="GO" id="GO:0005886">
    <property type="term" value="C:plasma membrane"/>
    <property type="evidence" value="ECO:0007669"/>
    <property type="project" value="UniProtKB-SubCell"/>
</dbReference>
<dbReference type="Proteomes" id="UP000248987">
    <property type="component" value="Unassembled WGS sequence"/>
</dbReference>
<keyword evidence="6 12" id="KW-1133">Transmembrane helix</keyword>
<feature type="transmembrane region" description="Helical" evidence="12">
    <location>
        <begin position="415"/>
        <end position="436"/>
    </location>
</feature>
<dbReference type="GO" id="GO:0015293">
    <property type="term" value="F:symporter activity"/>
    <property type="evidence" value="ECO:0007669"/>
    <property type="project" value="TreeGrafter"/>
</dbReference>
<keyword evidence="14" id="KW-1185">Reference proteome</keyword>
<dbReference type="RefSeq" id="WP_066429964.1">
    <property type="nucleotide sequence ID" value="NZ_LZRN01000002.1"/>
</dbReference>
<dbReference type="EMBL" id="QLLQ01000001">
    <property type="protein sequence ID" value="RAJ28061.1"/>
    <property type="molecule type" value="Genomic_DNA"/>
</dbReference>
<dbReference type="Pfam" id="PF00474">
    <property type="entry name" value="SSF"/>
    <property type="match status" value="1"/>
</dbReference>
<feature type="transmembrane region" description="Helical" evidence="12">
    <location>
        <begin position="157"/>
        <end position="177"/>
    </location>
</feature>
<feature type="transmembrane region" description="Helical" evidence="12">
    <location>
        <begin position="442"/>
        <end position="460"/>
    </location>
</feature>
<feature type="transmembrane region" description="Helical" evidence="12">
    <location>
        <begin position="527"/>
        <end position="546"/>
    </location>
</feature>
<dbReference type="OrthoDB" id="9803597at2"/>
<evidence type="ECO:0000256" key="1">
    <source>
        <dbReference type="ARBA" id="ARBA00004651"/>
    </source>
</evidence>
<feature type="transmembrane region" description="Helical" evidence="12">
    <location>
        <begin position="500"/>
        <end position="521"/>
    </location>
</feature>
<keyword evidence="3" id="KW-0813">Transport</keyword>
<comment type="subcellular location">
    <subcellularLocation>
        <location evidence="1">Cell membrane</location>
        <topology evidence="1">Multi-pass membrane protein</topology>
    </subcellularLocation>
</comment>
<evidence type="ECO:0000313" key="13">
    <source>
        <dbReference type="EMBL" id="RAJ28061.1"/>
    </source>
</evidence>
<keyword evidence="4" id="KW-1003">Cell membrane</keyword>
<dbReference type="GO" id="GO:0006814">
    <property type="term" value="P:sodium ion transport"/>
    <property type="evidence" value="ECO:0007669"/>
    <property type="project" value="UniProtKB-KW"/>
</dbReference>